<feature type="compositionally biased region" description="Acidic residues" evidence="5">
    <location>
        <begin position="43"/>
        <end position="53"/>
    </location>
</feature>
<name>A0A9W7EAR7_9STRA</name>
<feature type="transmembrane region" description="Helical" evidence="6">
    <location>
        <begin position="397"/>
        <end position="419"/>
    </location>
</feature>
<dbReference type="PANTHER" id="PTHR44329:SF214">
    <property type="entry name" value="PROTEIN KINASE DOMAIN-CONTAINING PROTEIN"/>
    <property type="match status" value="1"/>
</dbReference>
<reference evidence="9" key="1">
    <citation type="submission" date="2022-07" db="EMBL/GenBank/DDBJ databases">
        <title>Genome analysis of Parmales, a sister group of diatoms, reveals the evolutionary specialization of diatoms from phago-mixotrophs to photoautotrophs.</title>
        <authorList>
            <person name="Ban H."/>
            <person name="Sato S."/>
            <person name="Yoshikawa S."/>
            <person name="Kazumasa Y."/>
            <person name="Nakamura Y."/>
            <person name="Ichinomiya M."/>
            <person name="Saitoh K."/>
            <person name="Sato N."/>
            <person name="Blanc-Mathieu R."/>
            <person name="Endo H."/>
            <person name="Kuwata A."/>
            <person name="Ogata H."/>
        </authorList>
    </citation>
    <scope>NUCLEOTIDE SEQUENCE</scope>
</reference>
<feature type="domain" description="Protein kinase" evidence="7">
    <location>
        <begin position="601"/>
        <end position="913"/>
    </location>
</feature>
<evidence type="ECO:0000256" key="1">
    <source>
        <dbReference type="ARBA" id="ARBA00022527"/>
    </source>
</evidence>
<dbReference type="InterPro" id="IPR000719">
    <property type="entry name" value="Prot_kinase_dom"/>
</dbReference>
<dbReference type="GO" id="GO:0008289">
    <property type="term" value="F:lipid binding"/>
    <property type="evidence" value="ECO:0007669"/>
    <property type="project" value="InterPro"/>
</dbReference>
<feature type="region of interest" description="Disordered" evidence="5">
    <location>
        <begin position="1"/>
        <end position="22"/>
    </location>
</feature>
<dbReference type="InterPro" id="IPR002913">
    <property type="entry name" value="START_lipid-bd_dom"/>
</dbReference>
<dbReference type="Gene3D" id="1.10.510.10">
    <property type="entry name" value="Transferase(Phosphotransferase) domain 1"/>
    <property type="match status" value="2"/>
</dbReference>
<feature type="region of interest" description="Disordered" evidence="5">
    <location>
        <begin position="768"/>
        <end position="805"/>
    </location>
</feature>
<evidence type="ECO:0000313" key="10">
    <source>
        <dbReference type="Proteomes" id="UP001165082"/>
    </source>
</evidence>
<comment type="caution">
    <text evidence="9">The sequence shown here is derived from an EMBL/GenBank/DDBJ whole genome shotgun (WGS) entry which is preliminary data.</text>
</comment>
<evidence type="ECO:0008006" key="11">
    <source>
        <dbReference type="Google" id="ProtNLM"/>
    </source>
</evidence>
<sequence>MVKSVLKRKKSSSKKNKLSEYLTKEDSAAIQDILSRSKVELEQIQEEEDDDQQDDKTRKNTGHNSKSADPYTAEECQQLASGYALMAEPKSDWAVPKHPYRGVIMKTGKSTETSVYTGYAVTDVFSDPQSVLAFLWAFMLPERLRFTRKTDLDRKEVEKINTHSKVLYSCKRLPPPLNPRDFVTNITFMELKDGRFIISNVTCQHPAIPEQKSKDKGYIRGTINSALLLTPTFNGTKCNIKYVLQTDVKGYIPEVISRSRFPLAMSLLWECKVFFEEHNSVSSLYGGENDKRLSDHPSYMVDEGGNPTNELRSMFMEKANAESESEVGVDISVFEQNSEPMNFFFWLRRYGKLMEVTQAEFLNYSVPTVFNLRRVDNSSSADGGAAKRVEYFEKVMCSVYFLNALGFILLMFFMAWAYASTYALCNEFVHEVFLHCMDEHNHGKSMFAPSSESSPQTIIHLHMIFFALMHEDPFIELHDFLNIARFKFWGMIVAWVGVDAYYGVPWQSKLFPILLSWLGMSALYLRYCSKEMRQRKFFLSTWEQFGGIYSFEIEKAEFGRKLTPEQRALLDEILSQVNDLGGDFGTANRNSRIKRLRYVDIEFRKVIGHGKFGKVFQGYHSSRIVAVKQIIPETMSKQSLMAFVAEIHMMSLLRHNNIVECVGAVLKSPQLCLVTEFAKRGSLKSVLRTSKNLTWMEGKRKSLIDITAGMAYLHGMKNPIAHRDLKSDNCLVYEDMTVKISDFGLARTMRGQWGVRALRRLKRKDTCVERNEGDTERKGDKRRGNKREGGKKLDDDNSGDDDITEELSNVIGTPMYMAPEIILSRNYDERVDIFSFGMLIADVFMDGRVRKLFQDGNGQLSSEVLLQLVAQGWRVTMPKDLVAQVPVVMRLMQRCLSQDPADRPSFKSCHETLTAWDGFLDDTKVQSLMHNIEPYSAFEENFLTRCSRMGGEDLMNEDSKRALLYKQEWFKIKSPYEKIKMSIRMVDTDQRKNVLIGKGTINIKAASYKITRWLWEWMDERRVKTNLEQGELERSIVEEVNEHHRIVSSTKSFGPKKLMKFVPPRAGVMRFIWKE</sequence>
<feature type="domain" description="START" evidence="8">
    <location>
        <begin position="93"/>
        <end position="258"/>
    </location>
</feature>
<keyword evidence="6" id="KW-0472">Membrane</keyword>
<dbReference type="InterPro" id="IPR001245">
    <property type="entry name" value="Ser-Thr/Tyr_kinase_cat_dom"/>
</dbReference>
<protein>
    <recommendedName>
        <fullName evidence="11">Protein kinase domain-containing protein</fullName>
    </recommendedName>
</protein>
<dbReference type="InterPro" id="IPR017441">
    <property type="entry name" value="Protein_kinase_ATP_BS"/>
</dbReference>
<evidence type="ECO:0000313" key="9">
    <source>
        <dbReference type="EMBL" id="GMH72107.1"/>
    </source>
</evidence>
<dbReference type="InterPro" id="IPR011009">
    <property type="entry name" value="Kinase-like_dom_sf"/>
</dbReference>
<dbReference type="SUPFAM" id="SSF56112">
    <property type="entry name" value="Protein kinase-like (PK-like)"/>
    <property type="match status" value="1"/>
</dbReference>
<feature type="binding site" evidence="4">
    <location>
        <position position="628"/>
    </location>
    <ligand>
        <name>ATP</name>
        <dbReference type="ChEBI" id="CHEBI:30616"/>
    </ligand>
</feature>
<organism evidence="9 10">
    <name type="scientific">Triparma retinervis</name>
    <dbReference type="NCBI Taxonomy" id="2557542"/>
    <lineage>
        <taxon>Eukaryota</taxon>
        <taxon>Sar</taxon>
        <taxon>Stramenopiles</taxon>
        <taxon>Ochrophyta</taxon>
        <taxon>Bolidophyceae</taxon>
        <taxon>Parmales</taxon>
        <taxon>Triparmaceae</taxon>
        <taxon>Triparma</taxon>
    </lineage>
</organism>
<dbReference type="InterPro" id="IPR008271">
    <property type="entry name" value="Ser/Thr_kinase_AS"/>
</dbReference>
<feature type="compositionally biased region" description="Acidic residues" evidence="5">
    <location>
        <begin position="796"/>
        <end position="805"/>
    </location>
</feature>
<dbReference type="PROSITE" id="PS00107">
    <property type="entry name" value="PROTEIN_KINASE_ATP"/>
    <property type="match status" value="1"/>
</dbReference>
<keyword evidence="1" id="KW-0808">Transferase</keyword>
<keyword evidence="6" id="KW-1133">Transmembrane helix</keyword>
<dbReference type="PROSITE" id="PS00108">
    <property type="entry name" value="PROTEIN_KINASE_ST"/>
    <property type="match status" value="1"/>
</dbReference>
<dbReference type="SMART" id="SM00220">
    <property type="entry name" value="S_TKc"/>
    <property type="match status" value="1"/>
</dbReference>
<evidence type="ECO:0000256" key="5">
    <source>
        <dbReference type="SAM" id="MobiDB-lite"/>
    </source>
</evidence>
<dbReference type="Pfam" id="PF07714">
    <property type="entry name" value="PK_Tyr_Ser-Thr"/>
    <property type="match status" value="2"/>
</dbReference>
<dbReference type="InterPro" id="IPR023393">
    <property type="entry name" value="START-like_dom_sf"/>
</dbReference>
<keyword evidence="2 4" id="KW-0547">Nucleotide-binding</keyword>
<dbReference type="Proteomes" id="UP001165082">
    <property type="component" value="Unassembled WGS sequence"/>
</dbReference>
<proteinExistence type="predicted"/>
<evidence type="ECO:0000256" key="2">
    <source>
        <dbReference type="ARBA" id="ARBA00022741"/>
    </source>
</evidence>
<keyword evidence="1" id="KW-0723">Serine/threonine-protein kinase</keyword>
<dbReference type="PANTHER" id="PTHR44329">
    <property type="entry name" value="SERINE/THREONINE-PROTEIN KINASE TNNI3K-RELATED"/>
    <property type="match status" value="1"/>
</dbReference>
<dbReference type="PROSITE" id="PS50848">
    <property type="entry name" value="START"/>
    <property type="match status" value="1"/>
</dbReference>
<evidence type="ECO:0000256" key="3">
    <source>
        <dbReference type="ARBA" id="ARBA00022840"/>
    </source>
</evidence>
<dbReference type="Pfam" id="PF01852">
    <property type="entry name" value="START"/>
    <property type="match status" value="1"/>
</dbReference>
<dbReference type="GO" id="GO:0004674">
    <property type="term" value="F:protein serine/threonine kinase activity"/>
    <property type="evidence" value="ECO:0007669"/>
    <property type="project" value="UniProtKB-KW"/>
</dbReference>
<accession>A0A9W7EAR7</accession>
<evidence type="ECO:0000259" key="7">
    <source>
        <dbReference type="PROSITE" id="PS50011"/>
    </source>
</evidence>
<dbReference type="CDD" id="cd00177">
    <property type="entry name" value="START"/>
    <property type="match status" value="1"/>
</dbReference>
<dbReference type="PROSITE" id="PS50011">
    <property type="entry name" value="PROTEIN_KINASE_DOM"/>
    <property type="match status" value="1"/>
</dbReference>
<dbReference type="OrthoDB" id="4062651at2759"/>
<keyword evidence="10" id="KW-1185">Reference proteome</keyword>
<feature type="compositionally biased region" description="Basic residues" evidence="5">
    <location>
        <begin position="1"/>
        <end position="16"/>
    </location>
</feature>
<feature type="region of interest" description="Disordered" evidence="5">
    <location>
        <begin position="40"/>
        <end position="72"/>
    </location>
</feature>
<feature type="compositionally biased region" description="Basic and acidic residues" evidence="5">
    <location>
        <begin position="768"/>
        <end position="779"/>
    </location>
</feature>
<dbReference type="EMBL" id="BRXZ01002878">
    <property type="protein sequence ID" value="GMH72107.1"/>
    <property type="molecule type" value="Genomic_DNA"/>
</dbReference>
<evidence type="ECO:0000256" key="4">
    <source>
        <dbReference type="PROSITE-ProRule" id="PRU10141"/>
    </source>
</evidence>
<dbReference type="AlphaFoldDB" id="A0A9W7EAR7"/>
<evidence type="ECO:0000259" key="8">
    <source>
        <dbReference type="PROSITE" id="PS50848"/>
    </source>
</evidence>
<keyword evidence="1" id="KW-0418">Kinase</keyword>
<dbReference type="GO" id="GO:0005524">
    <property type="term" value="F:ATP binding"/>
    <property type="evidence" value="ECO:0007669"/>
    <property type="project" value="UniProtKB-UniRule"/>
</dbReference>
<dbReference type="SUPFAM" id="SSF55961">
    <property type="entry name" value="Bet v1-like"/>
    <property type="match status" value="1"/>
</dbReference>
<dbReference type="InterPro" id="IPR051681">
    <property type="entry name" value="Ser/Thr_Kinases-Pseudokinases"/>
</dbReference>
<feature type="compositionally biased region" description="Basic and acidic residues" evidence="5">
    <location>
        <begin position="786"/>
        <end position="795"/>
    </location>
</feature>
<keyword evidence="6" id="KW-0812">Transmembrane</keyword>
<keyword evidence="3 4" id="KW-0067">ATP-binding</keyword>
<gene>
    <name evidence="9" type="ORF">TrRE_jg5635</name>
</gene>
<feature type="non-terminal residue" evidence="9">
    <location>
        <position position="1075"/>
    </location>
</feature>
<evidence type="ECO:0000256" key="6">
    <source>
        <dbReference type="SAM" id="Phobius"/>
    </source>
</evidence>
<dbReference type="Gene3D" id="3.30.530.20">
    <property type="match status" value="1"/>
</dbReference>